<dbReference type="EMBL" id="CAJPWZ010001022">
    <property type="protein sequence ID" value="CAG2205346.1"/>
    <property type="molecule type" value="Genomic_DNA"/>
</dbReference>
<evidence type="ECO:0000256" key="1">
    <source>
        <dbReference type="SAM" id="Coils"/>
    </source>
</evidence>
<feature type="coiled-coil region" evidence="1">
    <location>
        <begin position="283"/>
        <end position="310"/>
    </location>
</feature>
<feature type="compositionally biased region" description="Acidic residues" evidence="2">
    <location>
        <begin position="317"/>
        <end position="330"/>
    </location>
</feature>
<keyword evidence="4" id="KW-1185">Reference proteome</keyword>
<feature type="region of interest" description="Disordered" evidence="2">
    <location>
        <begin position="317"/>
        <end position="373"/>
    </location>
</feature>
<feature type="compositionally biased region" description="Basic and acidic residues" evidence="2">
    <location>
        <begin position="331"/>
        <end position="342"/>
    </location>
</feature>
<evidence type="ECO:0000313" key="3">
    <source>
        <dbReference type="EMBL" id="CAG2205346.1"/>
    </source>
</evidence>
<evidence type="ECO:0000313" key="4">
    <source>
        <dbReference type="Proteomes" id="UP000683360"/>
    </source>
</evidence>
<dbReference type="AlphaFoldDB" id="A0A8S3R7W6"/>
<name>A0A8S3R7W6_MYTED</name>
<keyword evidence="1" id="KW-0175">Coiled coil</keyword>
<organism evidence="3 4">
    <name type="scientific">Mytilus edulis</name>
    <name type="common">Blue mussel</name>
    <dbReference type="NCBI Taxonomy" id="6550"/>
    <lineage>
        <taxon>Eukaryota</taxon>
        <taxon>Metazoa</taxon>
        <taxon>Spiralia</taxon>
        <taxon>Lophotrochozoa</taxon>
        <taxon>Mollusca</taxon>
        <taxon>Bivalvia</taxon>
        <taxon>Autobranchia</taxon>
        <taxon>Pteriomorphia</taxon>
        <taxon>Mytilida</taxon>
        <taxon>Mytiloidea</taxon>
        <taxon>Mytilidae</taxon>
        <taxon>Mytilinae</taxon>
        <taxon>Mytilus</taxon>
    </lineage>
</organism>
<gene>
    <name evidence="3" type="ORF">MEDL_19714</name>
</gene>
<accession>A0A8S3R7W6</accession>
<sequence>MDYLINEIPKDAPEPICPIYNELDKVKDSITCAKPFMNSRQQTQWQNFFKDKEEEGQNRRVCNKTKTGGKIKGKLWTNNNSESMNNMLKSAVNWKPKRTPDLIDIIYNVVDLQYKDAKRSLYSSGNYRLTPKYCNYLIPELTWRQKSDSQQLCAFNNFIRDSKEKVSARKDCVSRLEINTSVCCPKNQDQLEETNNPSHEGYLQSENIDYLIVEPSKKSKGVFMKEVVLLAGPNSSLPKQSRKEKLHQNGHVMAAMIFEKDWEEEEVMASFYSAFSFLPQTIIQQQGEEINSLKAENVILKAENERLKKLYLASITEEEENATENSQTEDLEPKTQELENSSKRTQTQVIQKKKQLRNKNFSDESRQSNPEEDTIDEKLDEVLLNQPDVNPVHVLQSKEKAGGNSLRPGMFHSHEGRVADTTEENVCRAEEGLPFNLLFLQKTQDEVNESCNPTTGS</sequence>
<evidence type="ECO:0000256" key="2">
    <source>
        <dbReference type="SAM" id="MobiDB-lite"/>
    </source>
</evidence>
<proteinExistence type="predicted"/>
<comment type="caution">
    <text evidence="3">The sequence shown here is derived from an EMBL/GenBank/DDBJ whole genome shotgun (WGS) entry which is preliminary data.</text>
</comment>
<dbReference type="Proteomes" id="UP000683360">
    <property type="component" value="Unassembled WGS sequence"/>
</dbReference>
<protein>
    <submittedName>
        <fullName evidence="3">Uncharacterized protein</fullName>
    </submittedName>
</protein>
<reference evidence="3" key="1">
    <citation type="submission" date="2021-03" db="EMBL/GenBank/DDBJ databases">
        <authorList>
            <person name="Bekaert M."/>
        </authorList>
    </citation>
    <scope>NUCLEOTIDE SEQUENCE</scope>
</reference>
<dbReference type="OrthoDB" id="8948380at2759"/>